<dbReference type="SUPFAM" id="SSF46785">
    <property type="entry name" value="Winged helix' DNA-binding domain"/>
    <property type="match status" value="1"/>
</dbReference>
<dbReference type="CDD" id="cd07377">
    <property type="entry name" value="WHTH_GntR"/>
    <property type="match status" value="1"/>
</dbReference>
<keyword evidence="3" id="KW-0804">Transcription</keyword>
<dbReference type="Gene3D" id="3.40.50.2300">
    <property type="match status" value="2"/>
</dbReference>
<evidence type="ECO:0000256" key="3">
    <source>
        <dbReference type="ARBA" id="ARBA00023163"/>
    </source>
</evidence>
<dbReference type="RefSeq" id="WP_109262992.1">
    <property type="nucleotide sequence ID" value="NZ_QEWP01000002.1"/>
</dbReference>
<dbReference type="Proteomes" id="UP000244956">
    <property type="component" value="Unassembled WGS sequence"/>
</dbReference>
<dbReference type="GO" id="GO:0003700">
    <property type="term" value="F:DNA-binding transcription factor activity"/>
    <property type="evidence" value="ECO:0007669"/>
    <property type="project" value="InterPro"/>
</dbReference>
<evidence type="ECO:0000256" key="2">
    <source>
        <dbReference type="ARBA" id="ARBA00023125"/>
    </source>
</evidence>
<evidence type="ECO:0000256" key="1">
    <source>
        <dbReference type="ARBA" id="ARBA00023015"/>
    </source>
</evidence>
<proteinExistence type="predicted"/>
<reference evidence="5 6" key="1">
    <citation type="submission" date="2018-05" db="EMBL/GenBank/DDBJ databases">
        <title>Marinilabilia rubrum sp. nov., isolated from saltern sediment.</title>
        <authorList>
            <person name="Zhang R."/>
        </authorList>
    </citation>
    <scope>NUCLEOTIDE SEQUENCE [LARGE SCALE GENOMIC DNA]</scope>
    <source>
        <strain evidence="5 6">WTE16</strain>
    </source>
</reference>
<name>A0A2U2BC33_9BACT</name>
<dbReference type="PANTHER" id="PTHR38445">
    <property type="entry name" value="HTH-TYPE TRANSCRIPTIONAL REPRESSOR YTRA"/>
    <property type="match status" value="1"/>
</dbReference>
<dbReference type="InterPro" id="IPR046335">
    <property type="entry name" value="LacI/GalR-like_sensor"/>
</dbReference>
<dbReference type="Pfam" id="PF00392">
    <property type="entry name" value="GntR"/>
    <property type="match status" value="1"/>
</dbReference>
<dbReference type="InterPro" id="IPR000524">
    <property type="entry name" value="Tscrpt_reg_HTH_GntR"/>
</dbReference>
<gene>
    <name evidence="5" type="ORF">DDZ16_03210</name>
</gene>
<feature type="domain" description="HTH gntR-type" evidence="4">
    <location>
        <begin position="11"/>
        <end position="79"/>
    </location>
</feature>
<dbReference type="InterPro" id="IPR036388">
    <property type="entry name" value="WH-like_DNA-bd_sf"/>
</dbReference>
<keyword evidence="1" id="KW-0805">Transcription regulation</keyword>
<sequence length="334" mass="38314">MDFINIRNNGTPKYQQLVDAILEGVENGSLKVNDKLPSLNALMKKFNLSQDTVLNAYNHLKSRGVISSSVGKGYFILNDNIIEKHKLFVLFDNFTLYKENLYNSLNQEIKEEGTVDLFFHHNNASLYKKLISDAVGNYTSYIIMSIEDPNLDKFLIESLPPKSVYLLDLASDKLKKKYPFVAQNFEKDVFKCLNSNINLIKKYSRIRFLNSSERPHILRIKKGLKSFSKNKNLKFNAIADITKSKILKGDLYFVINDRDLIKLIDKCKEEKLSIGQDIGIISYNETELKKVIHNGITTVSTDFKLMGKSIAQLVLTKSRNRIYNEASLHIRDSI</sequence>
<evidence type="ECO:0000313" key="6">
    <source>
        <dbReference type="Proteomes" id="UP000244956"/>
    </source>
</evidence>
<dbReference type="PROSITE" id="PS50949">
    <property type="entry name" value="HTH_GNTR"/>
    <property type="match status" value="1"/>
</dbReference>
<dbReference type="SMART" id="SM00345">
    <property type="entry name" value="HTH_GNTR"/>
    <property type="match status" value="1"/>
</dbReference>
<dbReference type="Pfam" id="PF13377">
    <property type="entry name" value="Peripla_BP_3"/>
    <property type="match status" value="1"/>
</dbReference>
<organism evidence="5 6">
    <name type="scientific">Marinilabilia rubra</name>
    <dbReference type="NCBI Taxonomy" id="2162893"/>
    <lineage>
        <taxon>Bacteria</taxon>
        <taxon>Pseudomonadati</taxon>
        <taxon>Bacteroidota</taxon>
        <taxon>Bacteroidia</taxon>
        <taxon>Marinilabiliales</taxon>
        <taxon>Marinilabiliaceae</taxon>
        <taxon>Marinilabilia</taxon>
    </lineage>
</organism>
<protein>
    <submittedName>
        <fullName evidence="5">Transcriptional regulator</fullName>
    </submittedName>
</protein>
<accession>A0A2U2BC33</accession>
<keyword evidence="2" id="KW-0238">DNA-binding</keyword>
<dbReference type="SUPFAM" id="SSF53822">
    <property type="entry name" value="Periplasmic binding protein-like I"/>
    <property type="match status" value="1"/>
</dbReference>
<dbReference type="GO" id="GO:0003677">
    <property type="term" value="F:DNA binding"/>
    <property type="evidence" value="ECO:0007669"/>
    <property type="project" value="UniProtKB-KW"/>
</dbReference>
<dbReference type="InterPro" id="IPR028082">
    <property type="entry name" value="Peripla_BP_I"/>
</dbReference>
<evidence type="ECO:0000313" key="5">
    <source>
        <dbReference type="EMBL" id="PWE00620.1"/>
    </source>
</evidence>
<evidence type="ECO:0000259" key="4">
    <source>
        <dbReference type="PROSITE" id="PS50949"/>
    </source>
</evidence>
<dbReference type="InterPro" id="IPR036390">
    <property type="entry name" value="WH_DNA-bd_sf"/>
</dbReference>
<dbReference type="AlphaFoldDB" id="A0A2U2BC33"/>
<comment type="caution">
    <text evidence="5">The sequence shown here is derived from an EMBL/GenBank/DDBJ whole genome shotgun (WGS) entry which is preliminary data.</text>
</comment>
<dbReference type="PANTHER" id="PTHR38445:SF10">
    <property type="entry name" value="GNTR-FAMILY TRANSCRIPTIONAL REGULATOR"/>
    <property type="match status" value="1"/>
</dbReference>
<dbReference type="Gene3D" id="1.10.10.10">
    <property type="entry name" value="Winged helix-like DNA-binding domain superfamily/Winged helix DNA-binding domain"/>
    <property type="match status" value="1"/>
</dbReference>
<keyword evidence="6" id="KW-1185">Reference proteome</keyword>
<dbReference type="EMBL" id="QEWP01000002">
    <property type="protein sequence ID" value="PWE00620.1"/>
    <property type="molecule type" value="Genomic_DNA"/>
</dbReference>